<dbReference type="Gene3D" id="3.40.50.300">
    <property type="entry name" value="P-loop containing nucleotide triphosphate hydrolases"/>
    <property type="match status" value="1"/>
</dbReference>
<sequence>MTGAGPFDSFVIFAEMRTGSNFLEENLNAVPGLRCYGEAFNPHFVGGKDKRALLGVTQDQRDRDPALLLDAMARADEGLPGFRFFHDHDPRVLARVLADRRCAKIVLTRNPVESYVSQRIARETGQWRLTDMKHARTAQVRFDARDFARYLDQVQAFQLRLQRGLQTSGQTAFYLAYEDIADAEVLNGLLAFLGVAARIETVSDRLKKQNPDPLSAKVVNFAEMEDALARFDRFDLSRTPCFEPRRGPAVPGHVAAPESPLLFLPIQGGPVAQVEAWLGALDGTGTGALRRGFTQKSLRQWKRQSPGHRSFTVVTHPLARAHAAFAAHILPTGPGSFPVIRAALRQSYGVPLPEGAPGPDYDAAAHRTAFFAFLRFLKGNLGGQTGLRVDASWASQTRVLEGFAQVVLPDMVLRAERMAIELPMLAAQVGADAPGLPASQDDPSPVPLAAIYDDEIEAAARNAYQRDYMGLGYGPWTAG</sequence>
<dbReference type="OrthoDB" id="7802556at2"/>
<keyword evidence="1" id="KW-0808">Transferase</keyword>
<organism evidence="1 2">
    <name type="scientific">Rhodovulum marinum</name>
    <dbReference type="NCBI Taxonomy" id="320662"/>
    <lineage>
        <taxon>Bacteria</taxon>
        <taxon>Pseudomonadati</taxon>
        <taxon>Pseudomonadota</taxon>
        <taxon>Alphaproteobacteria</taxon>
        <taxon>Rhodobacterales</taxon>
        <taxon>Paracoccaceae</taxon>
        <taxon>Rhodovulum</taxon>
    </lineage>
</organism>
<dbReference type="AlphaFoldDB" id="A0A4R2PVT3"/>
<protein>
    <submittedName>
        <fullName evidence="1">LPS sulfotransferase NodH</fullName>
    </submittedName>
</protein>
<comment type="caution">
    <text evidence="1">The sequence shown here is derived from an EMBL/GenBank/DDBJ whole genome shotgun (WGS) entry which is preliminary data.</text>
</comment>
<evidence type="ECO:0000313" key="2">
    <source>
        <dbReference type="Proteomes" id="UP000294835"/>
    </source>
</evidence>
<dbReference type="InterPro" id="IPR027417">
    <property type="entry name" value="P-loop_NTPase"/>
</dbReference>
<reference evidence="1 2" key="1">
    <citation type="submission" date="2019-03" db="EMBL/GenBank/DDBJ databases">
        <title>Genomic Encyclopedia of Type Strains, Phase IV (KMG-IV): sequencing the most valuable type-strain genomes for metagenomic binning, comparative biology and taxonomic classification.</title>
        <authorList>
            <person name="Goeker M."/>
        </authorList>
    </citation>
    <scope>NUCLEOTIDE SEQUENCE [LARGE SCALE GENOMIC DNA]</scope>
    <source>
        <strain evidence="1 2">DSM 18063</strain>
    </source>
</reference>
<keyword evidence="2" id="KW-1185">Reference proteome</keyword>
<dbReference type="EMBL" id="SLXP01000008">
    <property type="protein sequence ID" value="TCP40223.1"/>
    <property type="molecule type" value="Genomic_DNA"/>
</dbReference>
<gene>
    <name evidence="1" type="ORF">EV662_10898</name>
</gene>
<dbReference type="SUPFAM" id="SSF52540">
    <property type="entry name" value="P-loop containing nucleoside triphosphate hydrolases"/>
    <property type="match status" value="1"/>
</dbReference>
<accession>A0A4R2PVT3</accession>
<name>A0A4R2PVT3_9RHOB</name>
<proteinExistence type="predicted"/>
<dbReference type="GO" id="GO:0016740">
    <property type="term" value="F:transferase activity"/>
    <property type="evidence" value="ECO:0007669"/>
    <property type="project" value="UniProtKB-KW"/>
</dbReference>
<dbReference type="Proteomes" id="UP000294835">
    <property type="component" value="Unassembled WGS sequence"/>
</dbReference>
<evidence type="ECO:0000313" key="1">
    <source>
        <dbReference type="EMBL" id="TCP40223.1"/>
    </source>
</evidence>